<comment type="similarity">
    <text evidence="1">Belongs to the short-chain dehydrogenases/reductases (SDR) family.</text>
</comment>
<dbReference type="SUPFAM" id="SSF51735">
    <property type="entry name" value="NAD(P)-binding Rossmann-fold domains"/>
    <property type="match status" value="1"/>
</dbReference>
<gene>
    <name evidence="4" type="primary">fabG_5</name>
    <name evidence="4" type="ORF">ENSA7_22220</name>
</gene>
<keyword evidence="2 4" id="KW-0560">Oxidoreductase</keyword>
<dbReference type="PROSITE" id="PS00061">
    <property type="entry name" value="ADH_SHORT"/>
    <property type="match status" value="1"/>
</dbReference>
<dbReference type="PANTHER" id="PTHR42879:SF2">
    <property type="entry name" value="3-OXOACYL-[ACYL-CARRIER-PROTEIN] REDUCTASE FABG"/>
    <property type="match status" value="1"/>
</dbReference>
<dbReference type="GO" id="GO:0004316">
    <property type="term" value="F:3-oxoacyl-[acyl-carrier-protein] reductase (NADPH) activity"/>
    <property type="evidence" value="ECO:0007669"/>
    <property type="project" value="UniProtKB-EC"/>
</dbReference>
<dbReference type="FunFam" id="3.40.50.720:FF:000173">
    <property type="entry name" value="3-oxoacyl-[acyl-carrier protein] reductase"/>
    <property type="match status" value="1"/>
</dbReference>
<dbReference type="PRINTS" id="PR00080">
    <property type="entry name" value="SDRFAMILY"/>
</dbReference>
<evidence type="ECO:0000256" key="1">
    <source>
        <dbReference type="ARBA" id="ARBA00006484"/>
    </source>
</evidence>
<dbReference type="EMBL" id="PVNL01000045">
    <property type="protein sequence ID" value="PRQ08068.1"/>
    <property type="molecule type" value="Genomic_DNA"/>
</dbReference>
<reference evidence="4 5" key="1">
    <citation type="submission" date="2018-03" db="EMBL/GenBank/DDBJ databases">
        <title>Draft Genome Sequences of the Obligatory Marine Myxobacteria Enhygromyxa salina SWB007.</title>
        <authorList>
            <person name="Poehlein A."/>
            <person name="Moghaddam J.A."/>
            <person name="Harms H."/>
            <person name="Alanjari M."/>
            <person name="Koenig G.M."/>
            <person name="Daniel R."/>
            <person name="Schaeberle T.F."/>
        </authorList>
    </citation>
    <scope>NUCLEOTIDE SEQUENCE [LARGE SCALE GENOMIC DNA]</scope>
    <source>
        <strain evidence="4 5">SWB007</strain>
    </source>
</reference>
<evidence type="ECO:0000313" key="5">
    <source>
        <dbReference type="Proteomes" id="UP000238823"/>
    </source>
</evidence>
<dbReference type="NCBIfam" id="NF009466">
    <property type="entry name" value="PRK12826.1-2"/>
    <property type="match status" value="1"/>
</dbReference>
<dbReference type="PANTHER" id="PTHR42879">
    <property type="entry name" value="3-OXOACYL-(ACYL-CARRIER-PROTEIN) REDUCTASE"/>
    <property type="match status" value="1"/>
</dbReference>
<dbReference type="Proteomes" id="UP000238823">
    <property type="component" value="Unassembled WGS sequence"/>
</dbReference>
<dbReference type="InterPro" id="IPR050259">
    <property type="entry name" value="SDR"/>
</dbReference>
<comment type="caution">
    <text evidence="4">The sequence shown here is derived from an EMBL/GenBank/DDBJ whole genome shotgun (WGS) entry which is preliminary data.</text>
</comment>
<dbReference type="AlphaFoldDB" id="A0A2S9YSK0"/>
<dbReference type="SMART" id="SM00822">
    <property type="entry name" value="PKS_KR"/>
    <property type="match status" value="1"/>
</dbReference>
<evidence type="ECO:0000259" key="3">
    <source>
        <dbReference type="SMART" id="SM00822"/>
    </source>
</evidence>
<organism evidence="4 5">
    <name type="scientific">Enhygromyxa salina</name>
    <dbReference type="NCBI Taxonomy" id="215803"/>
    <lineage>
        <taxon>Bacteria</taxon>
        <taxon>Pseudomonadati</taxon>
        <taxon>Myxococcota</taxon>
        <taxon>Polyangia</taxon>
        <taxon>Nannocystales</taxon>
        <taxon>Nannocystaceae</taxon>
        <taxon>Enhygromyxa</taxon>
    </lineage>
</organism>
<dbReference type="EC" id="1.1.1.100" evidence="4"/>
<name>A0A2S9YSK0_9BACT</name>
<dbReference type="OrthoDB" id="5363038at2"/>
<dbReference type="Gene3D" id="3.40.50.720">
    <property type="entry name" value="NAD(P)-binding Rossmann-like Domain"/>
    <property type="match status" value="1"/>
</dbReference>
<protein>
    <submittedName>
        <fullName evidence="4">3-oxoacyl-[acyl-carrier-protein] reductase FabG</fullName>
        <ecNumber evidence="4">1.1.1.100</ecNumber>
    </submittedName>
</protein>
<evidence type="ECO:0000313" key="4">
    <source>
        <dbReference type="EMBL" id="PRQ08068.1"/>
    </source>
</evidence>
<dbReference type="RefSeq" id="WP_106089249.1">
    <property type="nucleotide sequence ID" value="NZ_PVNL01000045.1"/>
</dbReference>
<dbReference type="Pfam" id="PF13561">
    <property type="entry name" value="adh_short_C2"/>
    <property type="match status" value="1"/>
</dbReference>
<proteinExistence type="inferred from homology"/>
<evidence type="ECO:0000256" key="2">
    <source>
        <dbReference type="ARBA" id="ARBA00023002"/>
    </source>
</evidence>
<dbReference type="InterPro" id="IPR036291">
    <property type="entry name" value="NAD(P)-bd_dom_sf"/>
</dbReference>
<feature type="domain" description="Ketoreductase" evidence="3">
    <location>
        <begin position="14"/>
        <end position="185"/>
    </location>
</feature>
<dbReference type="InterPro" id="IPR002347">
    <property type="entry name" value="SDR_fam"/>
</dbReference>
<dbReference type="GO" id="GO:0032787">
    <property type="term" value="P:monocarboxylic acid metabolic process"/>
    <property type="evidence" value="ECO:0007669"/>
    <property type="project" value="UniProtKB-ARBA"/>
</dbReference>
<sequence>MGSSTWSEPPLAGRTALVTGASRGLGAAIATRLAHDGAHVVVGYRRRAEDAQRVLDTILAAGGSGECVAIEITDAAAVQAIVDELVTRRGSIEILVNNAGVARDELFAMSSADSWRESLAHNLDGTANCCRAVVRPMLAAGRGTIVNVSSVTVQRGRPARAAYTAAKGGIEALTRALALELIPRGVRVNAVVPGMFDAGMFKRMRRDLVEQWAAHIPAGRPGQAEELAAAVAFLVSDASSYVVGQCLIVDGGLSL</sequence>
<dbReference type="PRINTS" id="PR00081">
    <property type="entry name" value="GDHRDH"/>
</dbReference>
<dbReference type="InterPro" id="IPR057326">
    <property type="entry name" value="KR_dom"/>
</dbReference>
<accession>A0A2S9YSK0</accession>
<dbReference type="InterPro" id="IPR020904">
    <property type="entry name" value="Sc_DH/Rdtase_CS"/>
</dbReference>